<dbReference type="PANTHER" id="PTHR35563">
    <property type="entry name" value="BARREL METAL-DEPENDENT HYDROLASE, PUTATIVE (AFU_ORTHOLOGUE AFUA_1G16240)-RELATED"/>
    <property type="match status" value="1"/>
</dbReference>
<gene>
    <name evidence="2" type="ORF">MCYG_00073</name>
</gene>
<dbReference type="eggNOG" id="ENOG502S92K">
    <property type="taxonomic scope" value="Eukaryota"/>
</dbReference>
<name>C5FBK1_ARTOC</name>
<keyword evidence="3" id="KW-1185">Reference proteome</keyword>
<dbReference type="VEuPathDB" id="FungiDB:MCYG_00073"/>
<dbReference type="Pfam" id="PF04909">
    <property type="entry name" value="Amidohydro_2"/>
    <property type="match status" value="1"/>
</dbReference>
<feature type="domain" description="Amidohydrolase-related" evidence="1">
    <location>
        <begin position="43"/>
        <end position="313"/>
    </location>
</feature>
<reference evidence="3" key="1">
    <citation type="journal article" date="2012" name="MBio">
        <title>Comparative genome analysis of Trichophyton rubrum and related dermatophytes reveals candidate genes involved in infection.</title>
        <authorList>
            <person name="Martinez D.A."/>
            <person name="Oliver B.G."/>
            <person name="Graeser Y."/>
            <person name="Goldberg J.M."/>
            <person name="Li W."/>
            <person name="Martinez-Rossi N.M."/>
            <person name="Monod M."/>
            <person name="Shelest E."/>
            <person name="Barton R.C."/>
            <person name="Birch E."/>
            <person name="Brakhage A.A."/>
            <person name="Chen Z."/>
            <person name="Gurr S.J."/>
            <person name="Heiman D."/>
            <person name="Heitman J."/>
            <person name="Kosti I."/>
            <person name="Rossi A."/>
            <person name="Saif S."/>
            <person name="Samalova M."/>
            <person name="Saunders C.W."/>
            <person name="Shea T."/>
            <person name="Summerbell R.C."/>
            <person name="Xu J."/>
            <person name="Young S."/>
            <person name="Zeng Q."/>
            <person name="Birren B.W."/>
            <person name="Cuomo C.A."/>
            <person name="White T.C."/>
        </authorList>
    </citation>
    <scope>NUCLEOTIDE SEQUENCE [LARGE SCALE GENOMIC DNA]</scope>
    <source>
        <strain evidence="3">ATCC MYA-4605 / CBS 113480</strain>
    </source>
</reference>
<evidence type="ECO:0000259" key="1">
    <source>
        <dbReference type="Pfam" id="PF04909"/>
    </source>
</evidence>
<proteinExistence type="predicted"/>
<dbReference type="AlphaFoldDB" id="C5FBK1"/>
<dbReference type="STRING" id="554155.C5FBK1"/>
<dbReference type="GeneID" id="9223423"/>
<dbReference type="InterPro" id="IPR032466">
    <property type="entry name" value="Metal_Hydrolase"/>
</dbReference>
<dbReference type="RefSeq" id="XP_002849969.1">
    <property type="nucleotide sequence ID" value="XM_002849923.1"/>
</dbReference>
<organism evidence="2 3">
    <name type="scientific">Arthroderma otae (strain ATCC MYA-4605 / CBS 113480)</name>
    <name type="common">Microsporum canis</name>
    <dbReference type="NCBI Taxonomy" id="554155"/>
    <lineage>
        <taxon>Eukaryota</taxon>
        <taxon>Fungi</taxon>
        <taxon>Dikarya</taxon>
        <taxon>Ascomycota</taxon>
        <taxon>Pezizomycotina</taxon>
        <taxon>Eurotiomycetes</taxon>
        <taxon>Eurotiomycetidae</taxon>
        <taxon>Onygenales</taxon>
        <taxon>Arthrodermataceae</taxon>
        <taxon>Microsporum</taxon>
    </lineage>
</organism>
<dbReference type="InterPro" id="IPR052358">
    <property type="entry name" value="Aro_Compnd_Degr_Hydrolases"/>
</dbReference>
<accession>C5FBK1</accession>
<dbReference type="EMBL" id="DS995701">
    <property type="protein sequence ID" value="EEQ27185.1"/>
    <property type="molecule type" value="Genomic_DNA"/>
</dbReference>
<dbReference type="InterPro" id="IPR006680">
    <property type="entry name" value="Amidohydro-rel"/>
</dbReference>
<sequence length="320" mass="36020">MNVYRLRSLRSYRSAILNQFTRPKILRHRTMSTLPKLPPSSWDSHMHIVNPEKYPLAPDAVYVPPIHTLSDAMAFESAVGIRNIVLVQPSIYGFDNSCMLDGLKELGPSQGRAVVSLDPTNPPPEDTLRSWHRWGSTGRELSAEELKAVMHKYADIIRPYGWVLQLYIALQYLPLLVDIVPGLGVKVCLDHFGSPNLPASVPTSGTGHSADFDPYSLPGFAEMIQLLKGGHTYVKISAAYRLTSNPQFDGLREMFMEYMRVAPGRIVFATDWPHTRFDSVDVVPFIKACVDWCDGDQSMIQKLFQRNSEELWDVEAVNTS</sequence>
<dbReference type="Gene3D" id="3.20.20.140">
    <property type="entry name" value="Metal-dependent hydrolases"/>
    <property type="match status" value="1"/>
</dbReference>
<evidence type="ECO:0000313" key="2">
    <source>
        <dbReference type="EMBL" id="EEQ27185.1"/>
    </source>
</evidence>
<dbReference type="PANTHER" id="PTHR35563:SF2">
    <property type="entry name" value="BARREL METAL-DEPENDENT HYDROLASE, PUTATIVE (AFU_ORTHOLOGUE AFUA_1G16240)-RELATED"/>
    <property type="match status" value="1"/>
</dbReference>
<dbReference type="Proteomes" id="UP000002035">
    <property type="component" value="Unassembled WGS sequence"/>
</dbReference>
<evidence type="ECO:0000313" key="3">
    <source>
        <dbReference type="Proteomes" id="UP000002035"/>
    </source>
</evidence>
<protein>
    <submittedName>
        <fullName evidence="2">Transcriptional regulator</fullName>
    </submittedName>
</protein>
<dbReference type="SUPFAM" id="SSF51556">
    <property type="entry name" value="Metallo-dependent hydrolases"/>
    <property type="match status" value="1"/>
</dbReference>
<dbReference type="OrthoDB" id="2135488at2759"/>
<dbReference type="OMA" id="WDSHMHI"/>
<dbReference type="GO" id="GO:0016787">
    <property type="term" value="F:hydrolase activity"/>
    <property type="evidence" value="ECO:0007669"/>
    <property type="project" value="InterPro"/>
</dbReference>
<dbReference type="HOGENOM" id="CLU_064039_0_0_1"/>